<proteinExistence type="inferred from homology"/>
<dbReference type="SUPFAM" id="SSF52540">
    <property type="entry name" value="P-loop containing nucleoside triphosphate hydrolases"/>
    <property type="match status" value="1"/>
</dbReference>
<keyword evidence="5" id="KW-1185">Reference proteome</keyword>
<evidence type="ECO:0000259" key="3">
    <source>
        <dbReference type="Pfam" id="PF00685"/>
    </source>
</evidence>
<comment type="caution">
    <text evidence="4">The sequence shown here is derived from an EMBL/GenBank/DDBJ whole genome shotgun (WGS) entry which is preliminary data.</text>
</comment>
<feature type="domain" description="Sulfotransferase" evidence="3">
    <location>
        <begin position="47"/>
        <end position="291"/>
    </location>
</feature>
<protein>
    <recommendedName>
        <fullName evidence="3">Sulfotransferase domain-containing protein</fullName>
    </recommendedName>
</protein>
<dbReference type="Gene3D" id="3.40.50.300">
    <property type="entry name" value="P-loop containing nucleotide triphosphate hydrolases"/>
    <property type="match status" value="1"/>
</dbReference>
<name>A0A2T7PHG2_POMCA</name>
<dbReference type="AlphaFoldDB" id="A0A2T7PHG2"/>
<accession>A0A2T7PHG2</accession>
<dbReference type="Pfam" id="PF00685">
    <property type="entry name" value="Sulfotransfer_1"/>
    <property type="match status" value="1"/>
</dbReference>
<comment type="similarity">
    <text evidence="1">Belongs to the sulfotransferase 1 family.</text>
</comment>
<evidence type="ECO:0000256" key="1">
    <source>
        <dbReference type="ARBA" id="ARBA00005771"/>
    </source>
</evidence>
<evidence type="ECO:0000313" key="5">
    <source>
        <dbReference type="Proteomes" id="UP000245119"/>
    </source>
</evidence>
<organism evidence="4 5">
    <name type="scientific">Pomacea canaliculata</name>
    <name type="common">Golden apple snail</name>
    <dbReference type="NCBI Taxonomy" id="400727"/>
    <lineage>
        <taxon>Eukaryota</taxon>
        <taxon>Metazoa</taxon>
        <taxon>Spiralia</taxon>
        <taxon>Lophotrochozoa</taxon>
        <taxon>Mollusca</taxon>
        <taxon>Gastropoda</taxon>
        <taxon>Caenogastropoda</taxon>
        <taxon>Architaenioglossa</taxon>
        <taxon>Ampullarioidea</taxon>
        <taxon>Ampullariidae</taxon>
        <taxon>Pomacea</taxon>
    </lineage>
</organism>
<dbReference type="EMBL" id="PZQS01000004">
    <property type="protein sequence ID" value="PVD32858.1"/>
    <property type="molecule type" value="Genomic_DNA"/>
</dbReference>
<reference evidence="4 5" key="1">
    <citation type="submission" date="2018-04" db="EMBL/GenBank/DDBJ databases">
        <title>The genome of golden apple snail Pomacea canaliculata provides insight into stress tolerance and invasive adaptation.</title>
        <authorList>
            <person name="Liu C."/>
            <person name="Liu B."/>
            <person name="Ren Y."/>
            <person name="Zhang Y."/>
            <person name="Wang H."/>
            <person name="Li S."/>
            <person name="Jiang F."/>
            <person name="Yin L."/>
            <person name="Zhang G."/>
            <person name="Qian W."/>
            <person name="Fan W."/>
        </authorList>
    </citation>
    <scope>NUCLEOTIDE SEQUENCE [LARGE SCALE GENOMIC DNA]</scope>
    <source>
        <strain evidence="4">SZHN2017</strain>
        <tissue evidence="4">Muscle</tissue>
    </source>
</reference>
<keyword evidence="2" id="KW-0808">Transferase</keyword>
<dbReference type="OrthoDB" id="205623at2759"/>
<dbReference type="InterPro" id="IPR027417">
    <property type="entry name" value="P-loop_NTPase"/>
</dbReference>
<dbReference type="Proteomes" id="UP000245119">
    <property type="component" value="Linkage Group LG4"/>
</dbReference>
<dbReference type="InterPro" id="IPR000863">
    <property type="entry name" value="Sulfotransferase_dom"/>
</dbReference>
<sequence>MSGGEAAEPVANLITIDVDGFPLPVKRKSVEEWRKAIDGLRKVELRDDDILMLCYPKAGTHWLWEVTSMLLQGKAEYDPRRKEQLMMEFVDVDEMAAMQSPRILNSHLPFSMLPWEQIRDKRIKVFHIYRNPKDTVVSFFHMSKGIALRQKVPRPLEFAEYFENFINGRGAYGKYFAYLQQFHKFTQENPDVPVFNLSFEDMKKNPLERVKRIAEFLSVSIADEVCEEIVEACSFQNMKKQAEKKEVTKGETRRVTDADMYRKGEAGDWKNYLTVAMSERLDNMAKEAMVGLPYVLQYS</sequence>
<gene>
    <name evidence="4" type="ORF">C0Q70_08305</name>
</gene>
<dbReference type="GO" id="GO:0008146">
    <property type="term" value="F:sulfotransferase activity"/>
    <property type="evidence" value="ECO:0007669"/>
    <property type="project" value="InterPro"/>
</dbReference>
<evidence type="ECO:0000313" key="4">
    <source>
        <dbReference type="EMBL" id="PVD32858.1"/>
    </source>
</evidence>
<dbReference type="PANTHER" id="PTHR11783">
    <property type="entry name" value="SULFOTRANSFERASE SULT"/>
    <property type="match status" value="1"/>
</dbReference>
<evidence type="ECO:0000256" key="2">
    <source>
        <dbReference type="ARBA" id="ARBA00022679"/>
    </source>
</evidence>